<protein>
    <submittedName>
        <fullName evidence="1">L-2-amino-thiazoline-4-carboxylic acid hydrolase</fullName>
    </submittedName>
</protein>
<accession>C6BUE9</accession>
<name>C6BUE9_MARSD</name>
<evidence type="ECO:0000313" key="1">
    <source>
        <dbReference type="EMBL" id="ACS79958.1"/>
    </source>
</evidence>
<sequence>MKVQPVSQISRRLIEAELYDELYATMSEQFGKEQALKVITENLQKSARKAGQSFAASVDTPNLEHFATVVEIWKKDDAIEVADISINGNELTIKVTRCRYQESYREMGLPEELCTLLSCSRDEPFAKGYSDKLSMIRETTLAEGGDCCPFKFIWG</sequence>
<dbReference type="GO" id="GO:0016787">
    <property type="term" value="F:hydrolase activity"/>
    <property type="evidence" value="ECO:0007669"/>
    <property type="project" value="UniProtKB-KW"/>
</dbReference>
<dbReference type="eggNOG" id="COG2345">
    <property type="taxonomic scope" value="Bacteria"/>
</dbReference>
<evidence type="ECO:0000313" key="2">
    <source>
        <dbReference type="Proteomes" id="UP000002601"/>
    </source>
</evidence>
<dbReference type="AlphaFoldDB" id="C6BUE9"/>
<organism evidence="1 2">
    <name type="scientific">Maridesulfovibrio salexigens (strain ATCC 14822 / DSM 2638 / NCIMB 8403 / VKM B-1763)</name>
    <name type="common">Desulfovibrio salexigens</name>
    <dbReference type="NCBI Taxonomy" id="526222"/>
    <lineage>
        <taxon>Bacteria</taxon>
        <taxon>Pseudomonadati</taxon>
        <taxon>Thermodesulfobacteriota</taxon>
        <taxon>Desulfovibrionia</taxon>
        <taxon>Desulfovibrionales</taxon>
        <taxon>Desulfovibrionaceae</taxon>
        <taxon>Maridesulfovibrio</taxon>
    </lineage>
</organism>
<gene>
    <name evidence="1" type="ordered locus">Desal_1897</name>
</gene>
<dbReference type="OrthoDB" id="9805176at2"/>
<dbReference type="RefSeq" id="WP_015851774.1">
    <property type="nucleotide sequence ID" value="NC_012881.1"/>
</dbReference>
<dbReference type="STRING" id="526222.Desal_1897"/>
<proteinExistence type="predicted"/>
<reference evidence="1 2" key="1">
    <citation type="submission" date="2009-06" db="EMBL/GenBank/DDBJ databases">
        <title>Complete sequence of Desulfovibrio salexigens DSM 2638.</title>
        <authorList>
            <consortium name="US DOE Joint Genome Institute"/>
            <person name="Lucas S."/>
            <person name="Copeland A."/>
            <person name="Lapidus A."/>
            <person name="Glavina del Rio T."/>
            <person name="Tice H."/>
            <person name="Bruce D."/>
            <person name="Goodwin L."/>
            <person name="Pitluck S."/>
            <person name="Munk A.C."/>
            <person name="Brettin T."/>
            <person name="Detter J.C."/>
            <person name="Han C."/>
            <person name="Tapia R."/>
            <person name="Larimer F."/>
            <person name="Land M."/>
            <person name="Hauser L."/>
            <person name="Kyrpides N."/>
            <person name="Anderson I."/>
            <person name="Wall J.D."/>
            <person name="Arkin A.P."/>
            <person name="Dehal P."/>
            <person name="Chivian D."/>
            <person name="Giles B."/>
            <person name="Hazen T.C."/>
        </authorList>
    </citation>
    <scope>NUCLEOTIDE SEQUENCE [LARGE SCALE GENOMIC DNA]</scope>
    <source>
        <strain evidence="2">ATCC 14822 / DSM 2638 / NCIMB 8403 / VKM B-1763</strain>
    </source>
</reference>
<keyword evidence="2" id="KW-1185">Reference proteome</keyword>
<dbReference type="EMBL" id="CP001649">
    <property type="protein sequence ID" value="ACS79958.1"/>
    <property type="molecule type" value="Genomic_DNA"/>
</dbReference>
<dbReference type="Pfam" id="PF14196">
    <property type="entry name" value="ATC_hydrolase"/>
    <property type="match status" value="1"/>
</dbReference>
<dbReference type="InterPro" id="IPR026002">
    <property type="entry name" value="ATC_hydrolase-like"/>
</dbReference>
<dbReference type="HOGENOM" id="CLU_136139_0_0_7"/>
<dbReference type="Proteomes" id="UP000002601">
    <property type="component" value="Chromosome"/>
</dbReference>
<dbReference type="KEGG" id="dsa:Desal_1897"/>
<keyword evidence="1" id="KW-0378">Hydrolase</keyword>